<reference evidence="2 3" key="1">
    <citation type="submission" date="2015-01" db="EMBL/GenBank/DDBJ databases">
        <title>Jeotgalibacillus campisalis genome sequencing.</title>
        <authorList>
            <person name="Goh K.M."/>
            <person name="Chan K.-G."/>
            <person name="Yaakop A.S."/>
            <person name="Ee R."/>
            <person name="Gan H.M."/>
            <person name="Chan C.S."/>
        </authorList>
    </citation>
    <scope>NUCLEOTIDE SEQUENCE [LARGE SCALE GENOMIC DNA]</scope>
    <source>
        <strain evidence="2 3">SF-57</strain>
    </source>
</reference>
<keyword evidence="1" id="KW-1133">Transmembrane helix</keyword>
<keyword evidence="1" id="KW-0812">Transmembrane</keyword>
<accession>A0A0C2VIF1</accession>
<keyword evidence="3" id="KW-1185">Reference proteome</keyword>
<evidence type="ECO:0000256" key="1">
    <source>
        <dbReference type="SAM" id="Phobius"/>
    </source>
</evidence>
<dbReference type="Proteomes" id="UP000031972">
    <property type="component" value="Unassembled WGS sequence"/>
</dbReference>
<dbReference type="RefSeq" id="WP_156969476.1">
    <property type="nucleotide sequence ID" value="NZ_JXRR01000011.1"/>
</dbReference>
<organism evidence="2 3">
    <name type="scientific">Jeotgalibacillus campisalis</name>
    <dbReference type="NCBI Taxonomy" id="220754"/>
    <lineage>
        <taxon>Bacteria</taxon>
        <taxon>Bacillati</taxon>
        <taxon>Bacillota</taxon>
        <taxon>Bacilli</taxon>
        <taxon>Bacillales</taxon>
        <taxon>Caryophanaceae</taxon>
        <taxon>Jeotgalibacillus</taxon>
    </lineage>
</organism>
<dbReference type="AlphaFoldDB" id="A0A0C2VIF1"/>
<keyword evidence="1" id="KW-0472">Membrane</keyword>
<comment type="caution">
    <text evidence="2">The sequence shown here is derived from an EMBL/GenBank/DDBJ whole genome shotgun (WGS) entry which is preliminary data.</text>
</comment>
<evidence type="ECO:0000313" key="3">
    <source>
        <dbReference type="Proteomes" id="UP000031972"/>
    </source>
</evidence>
<dbReference type="EMBL" id="JXRR01000011">
    <property type="protein sequence ID" value="KIL48647.1"/>
    <property type="molecule type" value="Genomic_DNA"/>
</dbReference>
<feature type="transmembrane region" description="Helical" evidence="1">
    <location>
        <begin position="12"/>
        <end position="29"/>
    </location>
</feature>
<evidence type="ECO:0000313" key="2">
    <source>
        <dbReference type="EMBL" id="KIL48647.1"/>
    </source>
</evidence>
<sequence>MGINAGDVIFQFLMLIFFAGIMFFFVSFLREKRRNRSQNDQLDRIEKMLMDERKNKK</sequence>
<protein>
    <recommendedName>
        <fullName evidence="4">DUF4083 domain-containing protein</fullName>
    </recommendedName>
</protein>
<name>A0A0C2VIF1_9BACL</name>
<dbReference type="PATRIC" id="fig|220754.4.peg.1255"/>
<dbReference type="OrthoDB" id="2972918at2"/>
<proteinExistence type="predicted"/>
<gene>
    <name evidence="2" type="ORF">KR50_12320</name>
</gene>
<evidence type="ECO:0008006" key="4">
    <source>
        <dbReference type="Google" id="ProtNLM"/>
    </source>
</evidence>